<accession>A0A4P2PWW4</accession>
<proteinExistence type="predicted"/>
<feature type="region of interest" description="Disordered" evidence="1">
    <location>
        <begin position="542"/>
        <end position="581"/>
    </location>
</feature>
<evidence type="ECO:0000313" key="3">
    <source>
        <dbReference type="Proteomes" id="UP000295781"/>
    </source>
</evidence>
<feature type="region of interest" description="Disordered" evidence="1">
    <location>
        <begin position="129"/>
        <end position="158"/>
    </location>
</feature>
<reference evidence="2 3" key="1">
    <citation type="submission" date="2015-09" db="EMBL/GenBank/DDBJ databases">
        <title>Sorangium comparison.</title>
        <authorList>
            <person name="Zaburannyi N."/>
            <person name="Bunk B."/>
            <person name="Overmann J."/>
            <person name="Mueller R."/>
        </authorList>
    </citation>
    <scope>NUCLEOTIDE SEQUENCE [LARGE SCALE GENOMIC DNA]</scope>
    <source>
        <strain evidence="2 3">So ceGT47</strain>
    </source>
</reference>
<dbReference type="SUPFAM" id="SSF110296">
    <property type="entry name" value="Oligoxyloglucan reducing end-specific cellobiohydrolase"/>
    <property type="match status" value="1"/>
</dbReference>
<name>A0A4P2PWW4_SORCE</name>
<evidence type="ECO:0000256" key="1">
    <source>
        <dbReference type="SAM" id="MobiDB-lite"/>
    </source>
</evidence>
<sequence length="1212" mass="122743">MSATRSRPRAEGPLGRSPEGLSRRRATRGARRNAGPGGERPRPPSARPRAPIALASACALAGCSGAPAQPARPAEAPPAAVELVGAAYASPARWGYHPAAPESAVAWASFGGGCVVVAQGGQRWTVTPERPAPAAGSAAPADARCAGQGRASGSPAPEELTAVVRRSSTSWMFVGASGAIYEATSPLGQLTRTLSPPEPLAQVAGAGGALLGVTRSGGVLRWREDLGWKPVQLDGAAGQGGRTPPRALGVAMAEGGRALALALPEALFASEDGGATWARAPLPPMGLSQVGVLGGELVAEGVLASATWDPRRTPAFARSAAVLPPADVELAVAVPRAPSAAAVSVGRAAMAGDRYVEAIRPDDASAPWLLARGPIEGPLKVAPLPGTADCGSIRLGAGGANGRHLVAVCAEPEGDRIVARVLRSADGGGAWSPYATLETLDIDQVGVAVAPEGAALLTGVCKPGDDAGSCKPTAPLLLTQEGDPGGAQPGDRAAVIVTAAPTLSAPAALPAFSADGRSAYFVGYRGKDERLALFVSHDGGETFAPRPLELRGPARPASPGDGAEDDVETEEDGPGGPTPAGLEIVEESALRPADDGAVGLLLSDSGALTYLITDEDGRGLTVASPPAESAQLAGVGRRVVAVAPRAASGGDEEVAAIWESLDGGVSWAELPEMPALSRELSQSPVVMACGGSGCLFGDTVTRVGWGGQSEGAPSRAPLPAPRRAPAVRTPIVCEALPASKWTRIDHVDGGGLGLPGAGEALRGRSVWSVLTHAPSGAVDVVSALLPESGAGEARVVTRALLPAVPRGARTASNVTLQMEGYAAARVRLPAGGGRPGEPMRHVELAWENFMDGTSGRGVIPDAGPFELGDVKPVPGAARRAPAGARSGPGPAGAPPPLDDLFDPALLSVSLRGIFLRPHSGSAQSALTFFYEPSGKLQRFDFPLWPASGLRGSLDVRADAVLADGQPVGVGMLRQSLNGPVTAMLLAHRPAPASGGSGRPDAGAAWAIDAVTVAPPAGRDRVAHVDWSYAGKTIGVTTLVADPRHAAAWAMFQPFRNDGTLGPAQPLPTPFDLGDTPRPCSAAERAATARHEAPLFLGSEALFPGTRHPVLVTDVAGPAGPSDAVTLLTSSVVLHGTPAAPCVAGWEARSLGRSPVSAIVPGDLARAWLFRVAAGPTPATGASIELRPMTCRFEPGARVPEAVWSEPATERVE</sequence>
<feature type="compositionally biased region" description="Low complexity" evidence="1">
    <location>
        <begin position="132"/>
        <end position="146"/>
    </location>
</feature>
<evidence type="ECO:0000313" key="2">
    <source>
        <dbReference type="EMBL" id="AUX21006.1"/>
    </source>
</evidence>
<feature type="region of interest" description="Disordered" evidence="1">
    <location>
        <begin position="1"/>
        <end position="51"/>
    </location>
</feature>
<feature type="region of interest" description="Disordered" evidence="1">
    <location>
        <begin position="874"/>
        <end position="895"/>
    </location>
</feature>
<dbReference type="EMBL" id="CP012670">
    <property type="protein sequence ID" value="AUX21006.1"/>
    <property type="molecule type" value="Genomic_DNA"/>
</dbReference>
<feature type="compositionally biased region" description="Low complexity" evidence="1">
    <location>
        <begin position="874"/>
        <end position="888"/>
    </location>
</feature>
<dbReference type="Proteomes" id="UP000295781">
    <property type="component" value="Chromosome"/>
</dbReference>
<organism evidence="2 3">
    <name type="scientific">Sorangium cellulosum</name>
    <name type="common">Polyangium cellulosum</name>
    <dbReference type="NCBI Taxonomy" id="56"/>
    <lineage>
        <taxon>Bacteria</taxon>
        <taxon>Pseudomonadati</taxon>
        <taxon>Myxococcota</taxon>
        <taxon>Polyangia</taxon>
        <taxon>Polyangiales</taxon>
        <taxon>Polyangiaceae</taxon>
        <taxon>Sorangium</taxon>
    </lineage>
</organism>
<feature type="compositionally biased region" description="Acidic residues" evidence="1">
    <location>
        <begin position="562"/>
        <end position="573"/>
    </location>
</feature>
<protein>
    <submittedName>
        <fullName evidence="2">Uncharacterized protein</fullName>
    </submittedName>
</protein>
<gene>
    <name evidence="2" type="ORF">SOCEGT47_014840</name>
</gene>
<dbReference type="AlphaFoldDB" id="A0A4P2PWW4"/>